<dbReference type="InterPro" id="IPR050574">
    <property type="entry name" value="HPF/YfiA_ribosome-assoc"/>
</dbReference>
<protein>
    <submittedName>
        <fullName evidence="4">HPF/RaiA family ribosome-associated protein</fullName>
    </submittedName>
</protein>
<organism evidence="4 5">
    <name type="scientific">Streptacidiphilus monticola</name>
    <dbReference type="NCBI Taxonomy" id="2161674"/>
    <lineage>
        <taxon>Bacteria</taxon>
        <taxon>Bacillati</taxon>
        <taxon>Actinomycetota</taxon>
        <taxon>Actinomycetes</taxon>
        <taxon>Kitasatosporales</taxon>
        <taxon>Streptomycetaceae</taxon>
        <taxon>Streptacidiphilus</taxon>
    </lineage>
</organism>
<feature type="region of interest" description="Disordered" evidence="2">
    <location>
        <begin position="105"/>
        <end position="125"/>
    </location>
</feature>
<keyword evidence="5" id="KW-1185">Reference proteome</keyword>
<feature type="domain" description="Sigma 54 modulation/S30EA ribosomal protein C-terminal" evidence="3">
    <location>
        <begin position="125"/>
        <end position="170"/>
    </location>
</feature>
<dbReference type="PANTHER" id="PTHR33231">
    <property type="entry name" value="30S RIBOSOMAL PROTEIN"/>
    <property type="match status" value="1"/>
</dbReference>
<feature type="domain" description="Sigma 54 modulation/S30EA ribosomal protein C-terminal" evidence="3">
    <location>
        <begin position="195"/>
        <end position="245"/>
    </location>
</feature>
<evidence type="ECO:0000259" key="3">
    <source>
        <dbReference type="Pfam" id="PF16321"/>
    </source>
</evidence>
<comment type="caution">
    <text evidence="4">The sequence shown here is derived from an EMBL/GenBank/DDBJ whole genome shotgun (WGS) entry which is preliminary data.</text>
</comment>
<keyword evidence="1" id="KW-0810">Translation regulation</keyword>
<dbReference type="InterPro" id="IPR036567">
    <property type="entry name" value="RHF-like"/>
</dbReference>
<dbReference type="Gene3D" id="3.30.160.100">
    <property type="entry name" value="Ribosome hibernation promotion factor-like"/>
    <property type="match status" value="1"/>
</dbReference>
<dbReference type="Pfam" id="PF02482">
    <property type="entry name" value="Ribosomal_S30AE"/>
    <property type="match status" value="1"/>
</dbReference>
<dbReference type="Pfam" id="PF16321">
    <property type="entry name" value="Ribosom_S30AE_C"/>
    <property type="match status" value="2"/>
</dbReference>
<evidence type="ECO:0000256" key="1">
    <source>
        <dbReference type="ARBA" id="ARBA00022845"/>
    </source>
</evidence>
<dbReference type="EMBL" id="JBHSQJ010000005">
    <property type="protein sequence ID" value="MFC5905887.1"/>
    <property type="molecule type" value="Genomic_DNA"/>
</dbReference>
<reference evidence="5" key="1">
    <citation type="journal article" date="2019" name="Int. J. Syst. Evol. Microbiol.">
        <title>The Global Catalogue of Microorganisms (GCM) 10K type strain sequencing project: providing services to taxonomists for standard genome sequencing and annotation.</title>
        <authorList>
            <consortium name="The Broad Institute Genomics Platform"/>
            <consortium name="The Broad Institute Genome Sequencing Center for Infectious Disease"/>
            <person name="Wu L."/>
            <person name="Ma J."/>
        </authorList>
    </citation>
    <scope>NUCLEOTIDE SEQUENCE [LARGE SCALE GENOMIC DNA]</scope>
    <source>
        <strain evidence="5">JCM 4816</strain>
    </source>
</reference>
<dbReference type="SUPFAM" id="SSF69754">
    <property type="entry name" value="Ribosome binding protein Y (YfiA homologue)"/>
    <property type="match status" value="1"/>
</dbReference>
<dbReference type="RefSeq" id="WP_380578755.1">
    <property type="nucleotide sequence ID" value="NZ_JBHSQJ010000005.1"/>
</dbReference>
<evidence type="ECO:0000313" key="4">
    <source>
        <dbReference type="EMBL" id="MFC5905887.1"/>
    </source>
</evidence>
<accession>A0ABW1FXC6</accession>
<dbReference type="PANTHER" id="PTHR33231:SF1">
    <property type="entry name" value="30S RIBOSOMAL PROTEIN"/>
    <property type="match status" value="1"/>
</dbReference>
<evidence type="ECO:0000313" key="5">
    <source>
        <dbReference type="Proteomes" id="UP001596174"/>
    </source>
</evidence>
<sequence length="250" mass="27253">MNSTQVRPGVEVLVRLRGGISAEVAQYARDKLAPVVEQLHGPVPQVQVKLTQDPHPSVVRPVRAEATVDVGGRPVRAQVTAATLTEAVDLLKDRLAARLSRLSDRRAGHGHRAGGRRVQGSRPVEERQIVRRKSFPLPPQSVADALEELEAMDFDFYLFKEESTGADCLLSHADPAGYRIERTGHANPPDIPDAVIESHTPAPELTLAQAVQRLEVAALPFVFFIDPATGRGSVLYHRHDGNYGVIRPGS</sequence>
<gene>
    <name evidence="4" type="ORF">ACFP3V_01460</name>
</gene>
<dbReference type="InterPro" id="IPR038416">
    <property type="entry name" value="Ribosom_S30AE_C_sf"/>
</dbReference>
<dbReference type="InterPro" id="IPR032528">
    <property type="entry name" value="Ribosom_S30AE_C"/>
</dbReference>
<dbReference type="Gene3D" id="3.30.505.50">
    <property type="entry name" value="Sigma 54 modulation/S30EA ribosomal protein, C-terminal domain"/>
    <property type="match status" value="1"/>
</dbReference>
<name>A0ABW1FXC6_9ACTN</name>
<proteinExistence type="predicted"/>
<dbReference type="InterPro" id="IPR003489">
    <property type="entry name" value="RHF/RaiA"/>
</dbReference>
<evidence type="ECO:0000256" key="2">
    <source>
        <dbReference type="SAM" id="MobiDB-lite"/>
    </source>
</evidence>
<dbReference type="Proteomes" id="UP001596174">
    <property type="component" value="Unassembled WGS sequence"/>
</dbReference>